<keyword evidence="4 8" id="KW-0808">Transferase</keyword>
<evidence type="ECO:0000256" key="7">
    <source>
        <dbReference type="ARBA" id="ARBA00023136"/>
    </source>
</evidence>
<name>A0A1I8AEH0_9BILA</name>
<accession>A0A1I8AEH0</accession>
<evidence type="ECO:0000256" key="6">
    <source>
        <dbReference type="ARBA" id="ARBA00022989"/>
    </source>
</evidence>
<evidence type="ECO:0000256" key="8">
    <source>
        <dbReference type="RuleBase" id="RU366017"/>
    </source>
</evidence>
<keyword evidence="5" id="KW-0812">Transmembrane</keyword>
<dbReference type="Pfam" id="PF01697">
    <property type="entry name" value="Glyco_transf_92"/>
    <property type="match status" value="1"/>
</dbReference>
<protein>
    <recommendedName>
        <fullName evidence="8">Glycosyltransferase family 92 protein</fullName>
        <ecNumber evidence="8">2.4.1.-</ecNumber>
    </recommendedName>
</protein>
<dbReference type="WBParaSite" id="L893_g4958.t1">
    <property type="protein sequence ID" value="L893_g4958.t1"/>
    <property type="gene ID" value="L893_g4958"/>
</dbReference>
<dbReference type="AlphaFoldDB" id="A0A1I8AEH0"/>
<dbReference type="InterPro" id="IPR052012">
    <property type="entry name" value="GTase_92"/>
</dbReference>
<dbReference type="PANTHER" id="PTHR21645:SF2">
    <property type="entry name" value="GLYCOSYLTRANSFERASE FAMILY 92 PROTEIN F59C6.8"/>
    <property type="match status" value="1"/>
</dbReference>
<reference evidence="10" key="1">
    <citation type="submission" date="2016-11" db="UniProtKB">
        <authorList>
            <consortium name="WormBaseParasite"/>
        </authorList>
    </citation>
    <scope>IDENTIFICATION</scope>
</reference>
<organism evidence="9 10">
    <name type="scientific">Steinernema glaseri</name>
    <dbReference type="NCBI Taxonomy" id="37863"/>
    <lineage>
        <taxon>Eukaryota</taxon>
        <taxon>Metazoa</taxon>
        <taxon>Ecdysozoa</taxon>
        <taxon>Nematoda</taxon>
        <taxon>Chromadorea</taxon>
        <taxon>Rhabditida</taxon>
        <taxon>Tylenchina</taxon>
        <taxon>Panagrolaimomorpha</taxon>
        <taxon>Strongyloidoidea</taxon>
        <taxon>Steinernematidae</taxon>
        <taxon>Steinernema</taxon>
    </lineage>
</organism>
<keyword evidence="6" id="KW-1133">Transmembrane helix</keyword>
<comment type="subcellular location">
    <subcellularLocation>
        <location evidence="1">Membrane</location>
        <topology evidence="1">Single-pass membrane protein</topology>
    </subcellularLocation>
</comment>
<keyword evidence="7" id="KW-0472">Membrane</keyword>
<evidence type="ECO:0000256" key="3">
    <source>
        <dbReference type="ARBA" id="ARBA00022676"/>
    </source>
</evidence>
<dbReference type="GO" id="GO:0016757">
    <property type="term" value="F:glycosyltransferase activity"/>
    <property type="evidence" value="ECO:0007669"/>
    <property type="project" value="UniProtKB-UniRule"/>
</dbReference>
<evidence type="ECO:0000256" key="1">
    <source>
        <dbReference type="ARBA" id="ARBA00004167"/>
    </source>
</evidence>
<dbReference type="EC" id="2.4.1.-" evidence="8"/>
<proteinExistence type="inferred from homology"/>
<keyword evidence="3 8" id="KW-0328">Glycosyltransferase</keyword>
<evidence type="ECO:0000313" key="9">
    <source>
        <dbReference type="Proteomes" id="UP000095287"/>
    </source>
</evidence>
<evidence type="ECO:0000256" key="5">
    <source>
        <dbReference type="ARBA" id="ARBA00022692"/>
    </source>
</evidence>
<dbReference type="Proteomes" id="UP000095287">
    <property type="component" value="Unplaced"/>
</dbReference>
<evidence type="ECO:0000256" key="4">
    <source>
        <dbReference type="ARBA" id="ARBA00022679"/>
    </source>
</evidence>
<keyword evidence="9" id="KW-1185">Reference proteome</keyword>
<evidence type="ECO:0000256" key="2">
    <source>
        <dbReference type="ARBA" id="ARBA00007647"/>
    </source>
</evidence>
<dbReference type="PANTHER" id="PTHR21645">
    <property type="entry name" value="GLYCOSYLTRANSFERASE FAMILY 92 PROTEIN"/>
    <property type="match status" value="1"/>
</dbReference>
<comment type="similarity">
    <text evidence="2 8">Belongs to the glycosyltransferase 92 family.</text>
</comment>
<evidence type="ECO:0000313" key="10">
    <source>
        <dbReference type="WBParaSite" id="L893_g4958.t1"/>
    </source>
</evidence>
<dbReference type="InterPro" id="IPR008166">
    <property type="entry name" value="Glyco_transf_92"/>
</dbReference>
<dbReference type="GO" id="GO:0016020">
    <property type="term" value="C:membrane"/>
    <property type="evidence" value="ECO:0007669"/>
    <property type="project" value="UniProtKB-SubCell"/>
</dbReference>
<sequence length="520" mass="59706">MTFRRPISTSFSSVANETFSKVKAGHFLFFSFIFVLFYCIALDPNDGLSVDVLQQVRNNSKSVSADNSSTVLNASTEIGHLFLTMPIYCDGPKSFPRTTMAVVAAAARRFRASSILCISYSKGHKRTTRGSIQTITYTPFCKWSTYLVLCPVQTNIDFFGLATKRNETPLMLNFTRSDPVRRSVVVCMSRMFLYENWQILLTTLEIYRYYKVDLLVAYIDSIVTGAFELLKVYEKEGLVMIEPSVKIYYDEGRMSFNPNDESEWGNQMIVYNHCMYRFRESAEFVVFADWDDVLVPRGSAGGMADSLRALFEANAYAGAFQLHRRSTTVFAASDSKRFDLMTTLTTMDVSEFFGPGKTVVIPNRVKGAWVHKPRLYENGYRLDYAKTHQSWFYHLRVLSTYGGDLPKEAKWRPNELNATGIVEQFNEFYKEKNLGQIFAKFPKRHTYLNEMEKCYRNIAHLFHLNNRDHCPNQGYCEIPELSIDCVNVEHGFARRRMDSSMIISYGTNARFVFSKTGCIP</sequence>